<dbReference type="InterPro" id="IPR029010">
    <property type="entry name" value="ThuA-like"/>
</dbReference>
<dbReference type="InterPro" id="IPR022409">
    <property type="entry name" value="PKD/Chitinase_dom"/>
</dbReference>
<evidence type="ECO:0000256" key="5">
    <source>
        <dbReference type="ARBA" id="ARBA00023004"/>
    </source>
</evidence>
<dbReference type="InterPro" id="IPR009056">
    <property type="entry name" value="Cyt_c-like_dom"/>
</dbReference>
<dbReference type="PROSITE" id="PS51007">
    <property type="entry name" value="CYTC"/>
    <property type="match status" value="1"/>
</dbReference>
<evidence type="ECO:0000256" key="2">
    <source>
        <dbReference type="ARBA" id="ARBA00022617"/>
    </source>
</evidence>
<dbReference type="InterPro" id="IPR011041">
    <property type="entry name" value="Quinoprot_gluc/sorb_DH_b-prop"/>
</dbReference>
<organism evidence="10 11">
    <name type="scientific">Adhaeribacter arboris</name>
    <dbReference type="NCBI Taxonomy" id="2072846"/>
    <lineage>
        <taxon>Bacteria</taxon>
        <taxon>Pseudomonadati</taxon>
        <taxon>Bacteroidota</taxon>
        <taxon>Cytophagia</taxon>
        <taxon>Cytophagales</taxon>
        <taxon>Hymenobacteraceae</taxon>
        <taxon>Adhaeribacter</taxon>
    </lineage>
</organism>
<dbReference type="InterPro" id="IPR012938">
    <property type="entry name" value="Glc/Sorbosone_DH"/>
</dbReference>
<name>A0A2T2YCP5_9BACT</name>
<keyword evidence="4" id="KW-0249">Electron transport</keyword>
<gene>
    <name evidence="10" type="ORF">AHMF7605_06940</name>
</gene>
<evidence type="ECO:0000256" key="1">
    <source>
        <dbReference type="ARBA" id="ARBA00022448"/>
    </source>
</evidence>
<reference evidence="10 11" key="1">
    <citation type="submission" date="2018-03" db="EMBL/GenBank/DDBJ databases">
        <title>Adhaeribacter sp. HMF7605 Genome sequencing and assembly.</title>
        <authorList>
            <person name="Kang H."/>
            <person name="Kang J."/>
            <person name="Cha I."/>
            <person name="Kim H."/>
            <person name="Joh K."/>
        </authorList>
    </citation>
    <scope>NUCLEOTIDE SEQUENCE [LARGE SCALE GENOMIC DNA]</scope>
    <source>
        <strain evidence="10 11">HMF7605</strain>
    </source>
</reference>
<accession>A0A2T2YCP5</accession>
<comment type="PTM">
    <text evidence="6">Binds 1 heme c group covalently per subunit.</text>
</comment>
<dbReference type="Pfam" id="PF18911">
    <property type="entry name" value="PKD_4"/>
    <property type="match status" value="1"/>
</dbReference>
<dbReference type="Gene3D" id="2.60.120.260">
    <property type="entry name" value="Galactose-binding domain-like"/>
    <property type="match status" value="1"/>
</dbReference>
<dbReference type="InterPro" id="IPR000601">
    <property type="entry name" value="PKD_dom"/>
</dbReference>
<evidence type="ECO:0000256" key="4">
    <source>
        <dbReference type="ARBA" id="ARBA00022982"/>
    </source>
</evidence>
<proteinExistence type="predicted"/>
<dbReference type="SUPFAM" id="SSF46626">
    <property type="entry name" value="Cytochrome c"/>
    <property type="match status" value="1"/>
</dbReference>
<dbReference type="Pfam" id="PF07995">
    <property type="entry name" value="GSDH"/>
    <property type="match status" value="1"/>
</dbReference>
<keyword evidence="5 6" id="KW-0408">Iron</keyword>
<feature type="domain" description="PKD" evidence="8">
    <location>
        <begin position="714"/>
        <end position="797"/>
    </location>
</feature>
<dbReference type="Proteomes" id="UP000240357">
    <property type="component" value="Unassembled WGS sequence"/>
</dbReference>
<protein>
    <submittedName>
        <fullName evidence="10">Cytochrome C</fullName>
    </submittedName>
</protein>
<keyword evidence="3 6" id="KW-0479">Metal-binding</keyword>
<dbReference type="PANTHER" id="PTHR40469">
    <property type="entry name" value="SECRETED GLYCOSYL HYDROLASE"/>
    <property type="match status" value="1"/>
</dbReference>
<dbReference type="GO" id="GO:0005506">
    <property type="term" value="F:iron ion binding"/>
    <property type="evidence" value="ECO:0007669"/>
    <property type="project" value="InterPro"/>
</dbReference>
<evidence type="ECO:0000259" key="8">
    <source>
        <dbReference type="PROSITE" id="PS50093"/>
    </source>
</evidence>
<dbReference type="Gene3D" id="1.10.760.10">
    <property type="entry name" value="Cytochrome c-like domain"/>
    <property type="match status" value="1"/>
</dbReference>
<sequence length="1175" mass="129310">MKSYFYRSKFLPVFLLFLVTFIGLASFVFYQEPPRVLVFSKTTAFRHTSIGAGKTAFMKLGKEHGFAVDTTEDATKFNEDNLKRYRAVIFLSTTGDVLNPEQQNSFERYIQAGGGYLGVHAAADTEYDWPWYGKLAGAWFDNHPMPDNVQKGTFVVVDKNNPATRFLPERWEREDEFYAYKNISPDIKVLLKIDEKTYRGGTNGDNHPMAWYQEFDGGRAFYTAGGHTDASFAEPLFLKHLVAGVKFTIGGDNPKALNYAQVRTPKMPEENRFTKVVLDEKLAEPMELTVLKDGRVLFIERSGKLKMYSPGTNQTKVIATIPVSTKYTDKEGKVTEGEDGLLGLTQDPQFEQNHWLYLYYSAVGSEAKNILTRYELRGDELITESKKVLLEVPTQREQCCHTGGSLAFDAQGNLFLSTGDNTSPRATSYAPIDERPERSPWDAQKSSGNTNDLRGKILRIHPEPDGSYTIPAGNLFPKGTPKTRPEIYTMGHRNPYRISVDRKTGYVYWGEIGPDANDPSEQGPEGNDEVGQARQAGNYGWPYFVGNNKAYSKVDFTNNQAGAKFDAAKPQNNSPNNTGLNQLPPAKSAFIWYPYGASKEFPLVGSGGRSAMAGPVYDQDQFAQAKRSFPAYYNGKLFIYEWMRGWIMAVTLDKAGNYVSMERFMPSYKFSNPVDLEFGPEGDMYMLEYGSGWFQANDDARLVRIEYNGGNRKPAVEIAANKLAGALPLAVNLSSKGTQDFDHDALEYNWKITSAAGTFKTFTQANPTVTFTKPGVYKATLTVTDAKGEKSSKSLEIKAGNNPPVLAFDITQGNKSFFIPGKPLTYQVKISDKEDGSLAAGQIYPSQVAVTIDYLPEGFDQAAIAPGHRDVEGTAQFATGLRLMESSDCKACHSIDKKSIGPAYKQVALKYQKDNGAAERLAKKVISGGKGVWGEVPMSAHPQLALNDATEMVKYVLSLATEKTATKSLPLKGNYTPVLPATDQGKGVYVLRAAYRDRGANGIPGISAEQTRVLRNPNVIASSAKFTHQIQKFKLADPPLDLVIVSGSGAHIGFEQVDLTGIQELTFVVMAPKEQVNAAGGIIEVHQDSPTGKLLGTSKEIVPTTTPVMSTPPQFVNVPLTPVTNLHDLYFVFKNPKAPATQSLFVVTNVIFKAKENENKATGNAVGQAKSGGSK</sequence>
<evidence type="ECO:0000259" key="9">
    <source>
        <dbReference type="PROSITE" id="PS51007"/>
    </source>
</evidence>
<feature type="region of interest" description="Disordered" evidence="7">
    <location>
        <begin position="418"/>
        <end position="481"/>
    </location>
</feature>
<dbReference type="InterPro" id="IPR029062">
    <property type="entry name" value="Class_I_gatase-like"/>
</dbReference>
<dbReference type="Gene3D" id="2.120.10.30">
    <property type="entry name" value="TolB, C-terminal domain"/>
    <property type="match status" value="1"/>
</dbReference>
<dbReference type="SMART" id="SM00089">
    <property type="entry name" value="PKD"/>
    <property type="match status" value="1"/>
</dbReference>
<keyword evidence="2 6" id="KW-0349">Heme</keyword>
<dbReference type="Gene3D" id="3.40.50.880">
    <property type="match status" value="1"/>
</dbReference>
<feature type="binding site" description="covalent" evidence="6">
    <location>
        <position position="938"/>
    </location>
    <ligand>
        <name>heme c</name>
        <dbReference type="ChEBI" id="CHEBI:61717"/>
    </ligand>
</feature>
<dbReference type="PROSITE" id="PS50093">
    <property type="entry name" value="PKD"/>
    <property type="match status" value="1"/>
</dbReference>
<dbReference type="SUPFAM" id="SSF52317">
    <property type="entry name" value="Class I glutamine amidotransferase-like"/>
    <property type="match status" value="1"/>
</dbReference>
<dbReference type="InterPro" id="IPR036909">
    <property type="entry name" value="Cyt_c-like_dom_sf"/>
</dbReference>
<dbReference type="Pfam" id="PF00034">
    <property type="entry name" value="Cytochrom_C"/>
    <property type="match status" value="1"/>
</dbReference>
<dbReference type="CDD" id="cd00146">
    <property type="entry name" value="PKD"/>
    <property type="match status" value="1"/>
</dbReference>
<dbReference type="SUPFAM" id="SSF50952">
    <property type="entry name" value="Soluble quinoprotein glucose dehydrogenase"/>
    <property type="match status" value="1"/>
</dbReference>
<dbReference type="PANTHER" id="PTHR40469:SF2">
    <property type="entry name" value="GALACTOSE-BINDING DOMAIN-LIKE SUPERFAMILY PROTEIN"/>
    <property type="match status" value="1"/>
</dbReference>
<feature type="binding site" description="covalent" evidence="6">
    <location>
        <position position="893"/>
    </location>
    <ligand>
        <name>heme c</name>
        <dbReference type="ChEBI" id="CHEBI:61717"/>
    </ligand>
</feature>
<dbReference type="InterPro" id="IPR013783">
    <property type="entry name" value="Ig-like_fold"/>
</dbReference>
<feature type="region of interest" description="Disordered" evidence="7">
    <location>
        <begin position="513"/>
        <end position="533"/>
    </location>
</feature>
<dbReference type="GO" id="GO:0020037">
    <property type="term" value="F:heme binding"/>
    <property type="evidence" value="ECO:0007669"/>
    <property type="project" value="InterPro"/>
</dbReference>
<evidence type="ECO:0000256" key="6">
    <source>
        <dbReference type="PIRSR" id="PIRSR602324-1"/>
    </source>
</evidence>
<dbReference type="InterPro" id="IPR035986">
    <property type="entry name" value="PKD_dom_sf"/>
</dbReference>
<dbReference type="Gene3D" id="2.60.40.10">
    <property type="entry name" value="Immunoglobulins"/>
    <property type="match status" value="1"/>
</dbReference>
<comment type="caution">
    <text evidence="10">The sequence shown here is derived from an EMBL/GenBank/DDBJ whole genome shotgun (WGS) entry which is preliminary data.</text>
</comment>
<evidence type="ECO:0000313" key="10">
    <source>
        <dbReference type="EMBL" id="PSR53285.1"/>
    </source>
</evidence>
<dbReference type="SUPFAM" id="SSF49299">
    <property type="entry name" value="PKD domain"/>
    <property type="match status" value="1"/>
</dbReference>
<dbReference type="RefSeq" id="WP_106927759.1">
    <property type="nucleotide sequence ID" value="NZ_PYFT01000001.1"/>
</dbReference>
<evidence type="ECO:0000313" key="11">
    <source>
        <dbReference type="Proteomes" id="UP000240357"/>
    </source>
</evidence>
<feature type="domain" description="Cytochrome c" evidence="9">
    <location>
        <begin position="875"/>
        <end position="960"/>
    </location>
</feature>
<dbReference type="GO" id="GO:0009055">
    <property type="term" value="F:electron transfer activity"/>
    <property type="evidence" value="ECO:0007669"/>
    <property type="project" value="InterPro"/>
</dbReference>
<evidence type="ECO:0000256" key="7">
    <source>
        <dbReference type="SAM" id="MobiDB-lite"/>
    </source>
</evidence>
<keyword evidence="11" id="KW-1185">Reference proteome</keyword>
<dbReference type="InterPro" id="IPR002324">
    <property type="entry name" value="Cyt_c_ID"/>
</dbReference>
<dbReference type="PRINTS" id="PR00606">
    <property type="entry name" value="CYTCHROMECID"/>
</dbReference>
<dbReference type="OrthoDB" id="9816308at2"/>
<feature type="binding site" description="covalent" evidence="6">
    <location>
        <position position="889"/>
    </location>
    <ligand>
        <name>heme c</name>
        <dbReference type="ChEBI" id="CHEBI:61717"/>
    </ligand>
</feature>
<dbReference type="EMBL" id="PYFT01000001">
    <property type="protein sequence ID" value="PSR53285.1"/>
    <property type="molecule type" value="Genomic_DNA"/>
</dbReference>
<dbReference type="Pfam" id="PF06283">
    <property type="entry name" value="ThuA"/>
    <property type="match status" value="1"/>
</dbReference>
<dbReference type="InterPro" id="IPR011042">
    <property type="entry name" value="6-blade_b-propeller_TolB-like"/>
</dbReference>
<evidence type="ECO:0000256" key="3">
    <source>
        <dbReference type="ARBA" id="ARBA00022723"/>
    </source>
</evidence>
<dbReference type="CDD" id="cd04084">
    <property type="entry name" value="CBM6_xylanase-like"/>
    <property type="match status" value="1"/>
</dbReference>
<keyword evidence="1" id="KW-0813">Transport</keyword>
<dbReference type="AlphaFoldDB" id="A0A2T2YCP5"/>